<evidence type="ECO:0000259" key="3">
    <source>
        <dbReference type="SMART" id="SM00854"/>
    </source>
</evidence>
<proteinExistence type="inferred from homology"/>
<dbReference type="Gene3D" id="3.60.21.10">
    <property type="match status" value="1"/>
</dbReference>
<dbReference type="PANTHER" id="PTHR33393">
    <property type="entry name" value="POLYGLUTAMINE SYNTHESIS ACCESSORY PROTEIN RV0574C-RELATED"/>
    <property type="match status" value="1"/>
</dbReference>
<dbReference type="CDD" id="cd07381">
    <property type="entry name" value="MPP_CapA"/>
    <property type="match status" value="1"/>
</dbReference>
<dbReference type="AlphaFoldDB" id="A0A1U7GWL1"/>
<evidence type="ECO:0000256" key="2">
    <source>
        <dbReference type="SAM" id="MobiDB-lite"/>
    </source>
</evidence>
<organism evidence="4 5">
    <name type="scientific">Fischerella major NIES-592</name>
    <dbReference type="NCBI Taxonomy" id="210994"/>
    <lineage>
        <taxon>Bacteria</taxon>
        <taxon>Bacillati</taxon>
        <taxon>Cyanobacteriota</taxon>
        <taxon>Cyanophyceae</taxon>
        <taxon>Nostocales</taxon>
        <taxon>Hapalosiphonaceae</taxon>
        <taxon>Fischerella</taxon>
    </lineage>
</organism>
<keyword evidence="5" id="KW-1185">Reference proteome</keyword>
<dbReference type="RefSeq" id="WP_073556441.1">
    <property type="nucleotide sequence ID" value="NZ_MRCA01000010.1"/>
</dbReference>
<name>A0A1U7GWL1_9CYAN</name>
<comment type="caution">
    <text evidence="4">The sequence shown here is derived from an EMBL/GenBank/DDBJ whole genome shotgun (WGS) entry which is preliminary data.</text>
</comment>
<dbReference type="PANTHER" id="PTHR33393:SF11">
    <property type="entry name" value="POLYGLUTAMINE SYNTHESIS ACCESSORY PROTEIN RV0574C-RELATED"/>
    <property type="match status" value="1"/>
</dbReference>
<dbReference type="OrthoDB" id="9810906at2"/>
<dbReference type="EMBL" id="MRCA01000010">
    <property type="protein sequence ID" value="OKH12662.1"/>
    <property type="molecule type" value="Genomic_DNA"/>
</dbReference>
<feature type="compositionally biased region" description="Low complexity" evidence="2">
    <location>
        <begin position="44"/>
        <end position="54"/>
    </location>
</feature>
<dbReference type="InterPro" id="IPR019079">
    <property type="entry name" value="Capsule_synth_CapA"/>
</dbReference>
<comment type="similarity">
    <text evidence="1">Belongs to the CapA family.</text>
</comment>
<dbReference type="Proteomes" id="UP000186391">
    <property type="component" value="Unassembled WGS sequence"/>
</dbReference>
<evidence type="ECO:0000313" key="4">
    <source>
        <dbReference type="EMBL" id="OKH12662.1"/>
    </source>
</evidence>
<dbReference type="SUPFAM" id="SSF56300">
    <property type="entry name" value="Metallo-dependent phosphatases"/>
    <property type="match status" value="1"/>
</dbReference>
<sequence length="384" mass="42268">MANPRPGVRLLSLAFVGVCFCIGISIGLGIRSKRSQATDTNNLPSEVVPESNSPPLIKEPSYIDTITIQAVGDVIPGTNFPNYRLPRDRNQLIPKSVRTHLKKADILFGNLETSLTKHPYTTKDISRRQVFAFRSPPSYAQLFADVGFDVFNIANNHAMDFGLVGFADTIKNLSAVGIKTLGHKNQILLLQAKNIPVAMIGFAPYERYNSIHDFQTAKALVQQARKRADVVIVSMHAGAEGTKALRVKNRTETFYGENRGNVVKFARTMIDAGADVVLGHGPHVPRAIEVYQGKLIAYSLGNFLGYRTLSTQGETGYSMILEVKLNSQGDLVGGKIIPVHMDRQGIPHLDKQLRTVKLVRNLIAKDFPKTPVKINKKGEITVTN</sequence>
<feature type="region of interest" description="Disordered" evidence="2">
    <location>
        <begin position="35"/>
        <end position="54"/>
    </location>
</feature>
<protein>
    <submittedName>
        <fullName evidence="4">Metallophosphatase</fullName>
    </submittedName>
</protein>
<dbReference type="Pfam" id="PF09587">
    <property type="entry name" value="PGA_cap"/>
    <property type="match status" value="1"/>
</dbReference>
<feature type="domain" description="Capsule synthesis protein CapA" evidence="3">
    <location>
        <begin position="67"/>
        <end position="307"/>
    </location>
</feature>
<dbReference type="SMART" id="SM00854">
    <property type="entry name" value="PGA_cap"/>
    <property type="match status" value="1"/>
</dbReference>
<dbReference type="InterPro" id="IPR029052">
    <property type="entry name" value="Metallo-depent_PP-like"/>
</dbReference>
<evidence type="ECO:0000256" key="1">
    <source>
        <dbReference type="ARBA" id="ARBA00005662"/>
    </source>
</evidence>
<accession>A0A1U7GWL1</accession>
<evidence type="ECO:0000313" key="5">
    <source>
        <dbReference type="Proteomes" id="UP000186391"/>
    </source>
</evidence>
<gene>
    <name evidence="4" type="ORF">NIES592_17655</name>
</gene>
<dbReference type="InterPro" id="IPR052169">
    <property type="entry name" value="CW_Biosynth-Accessory"/>
</dbReference>
<reference evidence="4 5" key="1">
    <citation type="submission" date="2016-11" db="EMBL/GenBank/DDBJ databases">
        <title>Draft Genome Sequences of Nine Cyanobacterial Strains from Diverse Habitats.</title>
        <authorList>
            <person name="Zhu T."/>
            <person name="Hou S."/>
            <person name="Lu X."/>
            <person name="Hess W.R."/>
        </authorList>
    </citation>
    <scope>NUCLEOTIDE SEQUENCE [LARGE SCALE GENOMIC DNA]</scope>
    <source>
        <strain evidence="4 5">NIES-592</strain>
    </source>
</reference>